<dbReference type="SUPFAM" id="SSF49785">
    <property type="entry name" value="Galactose-binding domain-like"/>
    <property type="match status" value="1"/>
</dbReference>
<evidence type="ECO:0000256" key="1">
    <source>
        <dbReference type="SAM" id="SignalP"/>
    </source>
</evidence>
<evidence type="ECO:0000313" key="3">
    <source>
        <dbReference type="Proteomes" id="UP001165444"/>
    </source>
</evidence>
<dbReference type="Pfam" id="PF17132">
    <property type="entry name" value="Glyco_hydro_106"/>
    <property type="match status" value="1"/>
</dbReference>
<comment type="caution">
    <text evidence="2">The sequence shown here is derived from an EMBL/GenBank/DDBJ whole genome shotgun (WGS) entry which is preliminary data.</text>
</comment>
<sequence>MKKLLFLWGMMVLSASMVAQSILPAGHPSRDKDLDVLPGFQNPPSGYGEVPFYWWLGDTLTREHLTGHLDLLKNKGISSLQVNYAHSDKGGKLWGLTFKSKPEIFTEEWWDLFGWFMREAKKRGMTVSLSDYTLGVGQEQYVDEILADYPEISGSELRFMKKRVSGSLHWELPEKPLSVQAYRFEKDSSLIASSVINLESSCSGKSLNWKSPAGEWLVTVVYASPKSLSYNPMHPLSGKKYVEYFFQRFEDRFPEDSKGGLNFFFSDELNFQLGNLIWDDYFQSEFKKRKGYDIVPYLSALFVDMGEKTSKYRLDYNDVMVSLSEEHFFEPVYRWHEDRGLIYGCDHGGRGLDVAEFGDYFRTQRWNQGPGCDQPKLSKHIIKNKVASSIAHMYNRPRVWLEGFHSSGWDTSSGKLLDAIFANFVQGQNLLSLHGLYYSTPGGWWEWAPPCNHFRMPYWAEMDKLLACSERLSYLLSQGYHCADVAMLYPVEPVVAGNGRASVDCAFKLGEELYHQGIDFDFMDYESLARAEIKGSELQVAGESFRVLIVPEMETIRSTSIEKAVAFQKAGGTVIWVNRLPNATEQGEADETMLRLVAEQIVTPASLVLSEVNQATKRDFAIVEGKIDEPNVMHRKVGHRDLYAVYHVDKGAKCYFRSLGGAELWNPWTGEVQPLSVCQTDEEGSYIRMPLEKTEMQLIVFDPNKPAKIEDVHPVVPTTTYPISGKWETELIPVLDNRWGDYHWPATPALIGAEIRKMDYATQVSDNWNTALWETRGWTEQSVGFGDYMICLEALSQPIDETDLLQNTSRFPWKPYAFSWRWGVENDYGHQGYHGLKTEMYADFIRLGSIKDEFTQLKRVDDPRGKHYYLLTDVVAPQAGMYEVVCDTILPMDVWINGKKIPIRKNGERISLQSGKNRMILHYQGACTTYFLLRDPDKKGQMVEETLAERPLSMPWNGDLSLLPFISPSHSSKQYYRFVSAPGLQSLSFSAYTSQLKVWINGEPAQVKEGTTRKDGLTSFEVKGEARKSPALITMEVESSYPGGAVFPYPIQQHCGKGEIELGDWSRLSGLNCYSGGMWYRKEIELTKEECERALTLDLGDVVSTAELFVNGKSVGLRMAAPWKFDLSGVLKPGKNLFEIRVYNTVATHYLSIPTMYRGEVTSGILGTPQLLMK</sequence>
<name>A0ABT0C0Q8_9BACT</name>
<organism evidence="2 3">
    <name type="scientific">Parabacteroides faecalis</name>
    <dbReference type="NCBI Taxonomy" id="2924040"/>
    <lineage>
        <taxon>Bacteria</taxon>
        <taxon>Pseudomonadati</taxon>
        <taxon>Bacteroidota</taxon>
        <taxon>Bacteroidia</taxon>
        <taxon>Bacteroidales</taxon>
        <taxon>Tannerellaceae</taxon>
        <taxon>Parabacteroides</taxon>
    </lineage>
</organism>
<protein>
    <recommendedName>
        <fullName evidence="4">Glycosyl hydrolases family 2 sugar binding domain-containing protein</fullName>
    </recommendedName>
</protein>
<gene>
    <name evidence="2" type="ORF">MUN53_08135</name>
</gene>
<evidence type="ECO:0008006" key="4">
    <source>
        <dbReference type="Google" id="ProtNLM"/>
    </source>
</evidence>
<proteinExistence type="predicted"/>
<dbReference type="Gene3D" id="2.60.120.260">
    <property type="entry name" value="Galactose-binding domain-like"/>
    <property type="match status" value="1"/>
</dbReference>
<dbReference type="PANTHER" id="PTHR36848:SF2">
    <property type="entry name" value="SECRETED PROTEIN"/>
    <property type="match status" value="1"/>
</dbReference>
<evidence type="ECO:0000313" key="2">
    <source>
        <dbReference type="EMBL" id="MCJ2380576.1"/>
    </source>
</evidence>
<dbReference type="RefSeq" id="WP_243324663.1">
    <property type="nucleotide sequence ID" value="NZ_JAKZMM010000017.1"/>
</dbReference>
<reference evidence="2 3" key="1">
    <citation type="submission" date="2022-03" db="EMBL/GenBank/DDBJ databases">
        <title>Parabacteroides sp. nov. isolated from swine feces.</title>
        <authorList>
            <person name="Bak J.E."/>
        </authorList>
    </citation>
    <scope>NUCLEOTIDE SEQUENCE [LARGE SCALE GENOMIC DNA]</scope>
    <source>
        <strain evidence="2 3">AGMB00274</strain>
    </source>
</reference>
<dbReference type="Proteomes" id="UP001165444">
    <property type="component" value="Unassembled WGS sequence"/>
</dbReference>
<dbReference type="PANTHER" id="PTHR36848">
    <property type="entry name" value="DNA-BINDING PROTEIN (PUTATIVE SECRETED PROTEIN)-RELATED"/>
    <property type="match status" value="1"/>
</dbReference>
<feature type="chain" id="PRO_5045207955" description="Glycosyl hydrolases family 2 sugar binding domain-containing protein" evidence="1">
    <location>
        <begin position="20"/>
        <end position="1174"/>
    </location>
</feature>
<accession>A0ABT0C0Q8</accession>
<keyword evidence="3" id="KW-1185">Reference proteome</keyword>
<feature type="signal peptide" evidence="1">
    <location>
        <begin position="1"/>
        <end position="19"/>
    </location>
</feature>
<keyword evidence="1" id="KW-0732">Signal</keyword>
<dbReference type="InterPro" id="IPR008979">
    <property type="entry name" value="Galactose-bd-like_sf"/>
</dbReference>
<dbReference type="EMBL" id="JAKZMM010000017">
    <property type="protein sequence ID" value="MCJ2380576.1"/>
    <property type="molecule type" value="Genomic_DNA"/>
</dbReference>
<dbReference type="NCBIfam" id="NF045579">
    <property type="entry name" value="rhamnoside_JR"/>
    <property type="match status" value="1"/>
</dbReference>
<dbReference type="InterPro" id="IPR053161">
    <property type="entry name" value="Ulvan_degrading_GH"/>
</dbReference>